<evidence type="ECO:0000313" key="2">
    <source>
        <dbReference type="EMBL" id="OLF48978.1"/>
    </source>
</evidence>
<accession>A0A1Q8EB20</accession>
<dbReference type="RefSeq" id="WP_075104021.1">
    <property type="nucleotide sequence ID" value="NZ_MSJM01000001.1"/>
</dbReference>
<reference evidence="3" key="1">
    <citation type="submission" date="2016-12" db="EMBL/GenBank/DDBJ databases">
        <authorList>
            <person name="Gulvik C.A."/>
        </authorList>
    </citation>
    <scope>NUCLEOTIDE SEQUENCE [LARGE SCALE GENOMIC DNA]</scope>
    <source>
        <strain evidence="3">NED12-00049-6B</strain>
    </source>
</reference>
<gene>
    <name evidence="2" type="ORF">BU202_01455</name>
</gene>
<dbReference type="Gene3D" id="1.10.260.40">
    <property type="entry name" value="lambda repressor-like DNA-binding domains"/>
    <property type="match status" value="1"/>
</dbReference>
<dbReference type="SMART" id="SM00530">
    <property type="entry name" value="HTH_XRE"/>
    <property type="match status" value="1"/>
</dbReference>
<feature type="domain" description="HTH cro/C1-type" evidence="1">
    <location>
        <begin position="12"/>
        <end position="67"/>
    </location>
</feature>
<dbReference type="AlphaFoldDB" id="A0A1Q8EB20"/>
<keyword evidence="3" id="KW-1185">Reference proteome</keyword>
<dbReference type="GO" id="GO:0003677">
    <property type="term" value="F:DNA binding"/>
    <property type="evidence" value="ECO:0007669"/>
    <property type="project" value="InterPro"/>
</dbReference>
<sequence length="304" mass="36400">MEKEKMTFGEFIRTLRLERRWTKEDLCGDEACLSVRQLTRLESGHSKPTLAKIEFIASRLAIPTYQLMKYYVALPQDYLDLKYLALRLSAFGQEEKLDEMAACVEEMAERFYDQLPEDERVIIWILRCRIRMCRGIKPATRTQIFDDYLEQVQRRKVYGINDLLLIHVYFLACQLIEDLLEEPFYRQMVDCLLEQDQHLKIEEWFILRDVLIACLTAGLQYGLAYKHREMLALLEQMMELTQDYQKKAVVYLLEWKCAMMFRQDVALARKSYQQALAFSHVLRDTYLRQQLMSEWESDWQEYGK</sequence>
<dbReference type="OrthoDB" id="2233180at2"/>
<dbReference type="PROSITE" id="PS50943">
    <property type="entry name" value="HTH_CROC1"/>
    <property type="match status" value="1"/>
</dbReference>
<dbReference type="SUPFAM" id="SSF47413">
    <property type="entry name" value="lambda repressor-like DNA-binding domains"/>
    <property type="match status" value="1"/>
</dbReference>
<evidence type="ECO:0000313" key="3">
    <source>
        <dbReference type="Proteomes" id="UP000186890"/>
    </source>
</evidence>
<protein>
    <recommendedName>
        <fullName evidence="1">HTH cro/C1-type domain-containing protein</fullName>
    </recommendedName>
</protein>
<dbReference type="Proteomes" id="UP000186890">
    <property type="component" value="Unassembled WGS sequence"/>
</dbReference>
<dbReference type="EMBL" id="MSJM01000001">
    <property type="protein sequence ID" value="OLF48978.1"/>
    <property type="molecule type" value="Genomic_DNA"/>
</dbReference>
<dbReference type="Pfam" id="PF18710">
    <property type="entry name" value="ComR_TPR"/>
    <property type="match status" value="1"/>
</dbReference>
<dbReference type="InterPro" id="IPR040799">
    <property type="entry name" value="ComR_TPR"/>
</dbReference>
<organism evidence="2 3">
    <name type="scientific">Streptococcus cuniculi</name>
    <dbReference type="NCBI Taxonomy" id="1432788"/>
    <lineage>
        <taxon>Bacteria</taxon>
        <taxon>Bacillati</taxon>
        <taxon>Bacillota</taxon>
        <taxon>Bacilli</taxon>
        <taxon>Lactobacillales</taxon>
        <taxon>Streptococcaceae</taxon>
        <taxon>Streptococcus</taxon>
    </lineage>
</organism>
<dbReference type="Pfam" id="PF01381">
    <property type="entry name" value="HTH_3"/>
    <property type="match status" value="1"/>
</dbReference>
<dbReference type="InterPro" id="IPR010982">
    <property type="entry name" value="Lambda_DNA-bd_dom_sf"/>
</dbReference>
<comment type="caution">
    <text evidence="2">The sequence shown here is derived from an EMBL/GenBank/DDBJ whole genome shotgun (WGS) entry which is preliminary data.</text>
</comment>
<name>A0A1Q8EB20_9STRE</name>
<proteinExistence type="predicted"/>
<dbReference type="InterPro" id="IPR001387">
    <property type="entry name" value="Cro/C1-type_HTH"/>
</dbReference>
<evidence type="ECO:0000259" key="1">
    <source>
        <dbReference type="PROSITE" id="PS50943"/>
    </source>
</evidence>